<feature type="transmembrane region" description="Helical" evidence="1">
    <location>
        <begin position="248"/>
        <end position="267"/>
    </location>
</feature>
<accession>C7DG64</accession>
<sequence>MMDSRRVYKLILASVFLYAVNGTIDYVVIKHLQLGTAVLSIGIGLAVGFAVVASASRLRFSLARKRYYAFSGASALLIAAYTALLFLAYEKYTLASIYPLIGLSALVFFAIDAIRYRRRVQPRKSAMLFIGVLFVAAGVFYAESNGFSFQAGTLPFIVGISVVAGVAYYMQFYRIEKYSVGSKLALQPVFLVIIALALQPAIAGQSLAYVALGVLGGSTFTMANFLELRAMKASMTRSISRTVVRRNLLNDLGYLDTLLVLAGSIIIGSFLPIELLGGVLIFSGILIISRIR</sequence>
<keyword evidence="3" id="KW-1185">Reference proteome</keyword>
<feature type="transmembrane region" description="Helical" evidence="1">
    <location>
        <begin position="32"/>
        <end position="55"/>
    </location>
</feature>
<evidence type="ECO:0008006" key="4">
    <source>
        <dbReference type="Google" id="ProtNLM"/>
    </source>
</evidence>
<dbReference type="AlphaFoldDB" id="C7DG64"/>
<feature type="transmembrane region" description="Helical" evidence="1">
    <location>
        <begin position="126"/>
        <end position="142"/>
    </location>
</feature>
<organism evidence="2 3">
    <name type="scientific">Candidatus Micrarchaeum acidiphilum ARMAN-2</name>
    <dbReference type="NCBI Taxonomy" id="425595"/>
    <lineage>
        <taxon>Archaea</taxon>
        <taxon>Candidatus Micrarchaeota</taxon>
        <taxon>Candidatus Micrarchaeia</taxon>
        <taxon>Candidatus Micrarchaeales</taxon>
        <taxon>Candidatus Micrarchaeaceae</taxon>
        <taxon>Candidatus Micrarchaeum</taxon>
    </lineage>
</organism>
<keyword evidence="1" id="KW-0812">Transmembrane</keyword>
<feature type="transmembrane region" description="Helical" evidence="1">
    <location>
        <begin position="273"/>
        <end position="291"/>
    </location>
</feature>
<feature type="transmembrane region" description="Helical" evidence="1">
    <location>
        <begin position="67"/>
        <end position="89"/>
    </location>
</feature>
<name>C7DG64_MICA2</name>
<feature type="transmembrane region" description="Helical" evidence="1">
    <location>
        <begin position="208"/>
        <end position="227"/>
    </location>
</feature>
<reference evidence="2 3" key="1">
    <citation type="journal article" date="2009" name="Genome Biol.">
        <title>Community-wide analysis of microbial genome sequence signatures.</title>
        <authorList>
            <person name="Dick G.J."/>
            <person name="Andersson A.F."/>
            <person name="Baker B.J."/>
            <person name="Simmons S.L."/>
            <person name="Thomas B.C."/>
            <person name="Yelton A.P."/>
            <person name="Banfield J.F."/>
        </authorList>
    </citation>
    <scope>NUCLEOTIDE SEQUENCE [LARGE SCALE GENOMIC DNA]</scope>
    <source>
        <strain evidence="2">ARMAN-2</strain>
    </source>
</reference>
<protein>
    <recommendedName>
        <fullName evidence="4">EamA domain-containing protein</fullName>
    </recommendedName>
</protein>
<keyword evidence="1" id="KW-0472">Membrane</keyword>
<evidence type="ECO:0000256" key="1">
    <source>
        <dbReference type="SAM" id="Phobius"/>
    </source>
</evidence>
<gene>
    <name evidence="2" type="ORF">UNLARM2_0068</name>
</gene>
<evidence type="ECO:0000313" key="2">
    <source>
        <dbReference type="EMBL" id="EET90534.1"/>
    </source>
</evidence>
<evidence type="ECO:0000313" key="3">
    <source>
        <dbReference type="Proteomes" id="UP000332487"/>
    </source>
</evidence>
<reference evidence="2 3" key="2">
    <citation type="journal article" date="2010" name="Proc. Natl. Acad. Sci. U.S.A.">
        <title>Enigmatic, ultrasmall, uncultivated Archaea.</title>
        <authorList>
            <person name="Baker B.J."/>
            <person name="Comolli L.R."/>
            <person name="Dick G.J."/>
            <person name="Hauser L.J."/>
            <person name="Hyatt D."/>
            <person name="Dill B.D."/>
            <person name="Land M.L."/>
            <person name="Verberkmoes N.C."/>
            <person name="Hettich R.L."/>
            <person name="Banfield J.F."/>
        </authorList>
    </citation>
    <scope>NUCLEOTIDE SEQUENCE [LARGE SCALE GENOMIC DNA]</scope>
    <source>
        <strain evidence="2">ARMAN-2</strain>
    </source>
</reference>
<dbReference type="Proteomes" id="UP000332487">
    <property type="component" value="Unassembled WGS sequence"/>
</dbReference>
<feature type="transmembrane region" description="Helical" evidence="1">
    <location>
        <begin position="154"/>
        <end position="172"/>
    </location>
</feature>
<feature type="transmembrane region" description="Helical" evidence="1">
    <location>
        <begin position="184"/>
        <end position="202"/>
    </location>
</feature>
<proteinExistence type="predicted"/>
<dbReference type="EMBL" id="GG697236">
    <property type="protein sequence ID" value="EET90534.1"/>
    <property type="molecule type" value="Genomic_DNA"/>
</dbReference>
<keyword evidence="1" id="KW-1133">Transmembrane helix</keyword>
<feature type="transmembrane region" description="Helical" evidence="1">
    <location>
        <begin position="95"/>
        <end position="114"/>
    </location>
</feature>